<dbReference type="OrthoDB" id="3540485at2759"/>
<protein>
    <submittedName>
        <fullName evidence="2">Uncharacterized protein</fullName>
    </submittedName>
</protein>
<sequence>MELSRFCIAAWSLIEAAQRKYPKQSMKSFTCIIGQFLPQFFFPFDTVEDLMIAISFLVQKGLEEDCVADLFNFSISKNLRLKSTVSDVVKFYNKHYKSSTNPRLTVYLQPWLQCVFVDKASPSPPAPSPPAPSPPAPSTPAPSPPAPSPALSSPTLRKPAVRSLILRSLPPSSLPAPSPVLPSPPPPSATLQSPALRKAALRSPVLRNSALRSPPPQSSTLQSPALQRTALRSATLRSPPAPSPASPSQPCYKPTHYTSTSVPLTNDTDNSKGFLERYQVFFENKSLVPLDYNKYPGLNQAYHKASKLNFIYDTSINHCNSSMFYRSRSRLMVVLPPEIQTLIGIFPLIEESKEAITLDRFAFLTVCNRKCISVESLRQSTKAKVLRDVIKATLESFYDQQVIFEDNVSSPELVLIWIANFWGKSNTLIQRTINGVHNTCCTGNLTGIWIGQDGLIFLDIRGDFGPWMRWLNVFDYNFEWNLKTAS</sequence>
<evidence type="ECO:0000313" key="2">
    <source>
        <dbReference type="EMBL" id="TGO56021.1"/>
    </source>
</evidence>
<feature type="region of interest" description="Disordered" evidence="1">
    <location>
        <begin position="235"/>
        <end position="268"/>
    </location>
</feature>
<comment type="caution">
    <text evidence="2">The sequence shown here is derived from an EMBL/GenBank/DDBJ whole genome shotgun (WGS) entry which is preliminary data.</text>
</comment>
<dbReference type="AlphaFoldDB" id="A0A4Z1I395"/>
<feature type="compositionally biased region" description="Pro residues" evidence="1">
    <location>
        <begin position="173"/>
        <end position="188"/>
    </location>
</feature>
<name>A0A4Z1I395_9HELO</name>
<evidence type="ECO:0000256" key="1">
    <source>
        <dbReference type="SAM" id="MobiDB-lite"/>
    </source>
</evidence>
<gene>
    <name evidence="2" type="ORF">BCON_0083g00130</name>
</gene>
<dbReference type="EMBL" id="PQXN01000083">
    <property type="protein sequence ID" value="TGO56021.1"/>
    <property type="molecule type" value="Genomic_DNA"/>
</dbReference>
<proteinExistence type="predicted"/>
<keyword evidence="3" id="KW-1185">Reference proteome</keyword>
<feature type="compositionally biased region" description="Pro residues" evidence="1">
    <location>
        <begin position="122"/>
        <end position="148"/>
    </location>
</feature>
<evidence type="ECO:0000313" key="3">
    <source>
        <dbReference type="Proteomes" id="UP000297527"/>
    </source>
</evidence>
<feature type="compositionally biased region" description="Polar residues" evidence="1">
    <location>
        <begin position="256"/>
        <end position="268"/>
    </location>
</feature>
<organism evidence="2 3">
    <name type="scientific">Botryotinia convoluta</name>
    <dbReference type="NCBI Taxonomy" id="54673"/>
    <lineage>
        <taxon>Eukaryota</taxon>
        <taxon>Fungi</taxon>
        <taxon>Dikarya</taxon>
        <taxon>Ascomycota</taxon>
        <taxon>Pezizomycotina</taxon>
        <taxon>Leotiomycetes</taxon>
        <taxon>Helotiales</taxon>
        <taxon>Sclerotiniaceae</taxon>
        <taxon>Botryotinia</taxon>
    </lineage>
</organism>
<feature type="region of interest" description="Disordered" evidence="1">
    <location>
        <begin position="122"/>
        <end position="156"/>
    </location>
</feature>
<accession>A0A4Z1I395</accession>
<reference evidence="2 3" key="1">
    <citation type="submission" date="2017-12" db="EMBL/GenBank/DDBJ databases">
        <title>Comparative genomics of Botrytis spp.</title>
        <authorList>
            <person name="Valero-Jimenez C.A."/>
            <person name="Tapia P."/>
            <person name="Veloso J."/>
            <person name="Silva-Moreno E."/>
            <person name="Staats M."/>
            <person name="Valdes J.H."/>
            <person name="Van Kan J.A.L."/>
        </authorList>
    </citation>
    <scope>NUCLEOTIDE SEQUENCE [LARGE SCALE GENOMIC DNA]</scope>
    <source>
        <strain evidence="2 3">MUCL11595</strain>
    </source>
</reference>
<dbReference type="Proteomes" id="UP000297527">
    <property type="component" value="Unassembled WGS sequence"/>
</dbReference>
<feature type="region of interest" description="Disordered" evidence="1">
    <location>
        <begin position="173"/>
        <end position="194"/>
    </location>
</feature>